<proteinExistence type="predicted"/>
<accession>A0ABR0Z7B4</accession>
<organism evidence="2 3">
    <name type="scientific">Huso huso</name>
    <name type="common">Beluga</name>
    <name type="synonym">Acipenser huso</name>
    <dbReference type="NCBI Taxonomy" id="61971"/>
    <lineage>
        <taxon>Eukaryota</taxon>
        <taxon>Metazoa</taxon>
        <taxon>Chordata</taxon>
        <taxon>Craniata</taxon>
        <taxon>Vertebrata</taxon>
        <taxon>Euteleostomi</taxon>
        <taxon>Actinopterygii</taxon>
        <taxon>Chondrostei</taxon>
        <taxon>Acipenseriformes</taxon>
        <taxon>Acipenseridae</taxon>
        <taxon>Huso</taxon>
    </lineage>
</organism>
<gene>
    <name evidence="2" type="ORF">HHUSO_G18487</name>
</gene>
<protein>
    <submittedName>
        <fullName evidence="2">Uncharacterized protein</fullName>
    </submittedName>
</protein>
<feature type="region of interest" description="Disordered" evidence="1">
    <location>
        <begin position="142"/>
        <end position="162"/>
    </location>
</feature>
<keyword evidence="3" id="KW-1185">Reference proteome</keyword>
<sequence length="162" mass="18698">MLLGSDLTRCSSRLLGNTWHESQSQGCKVCRCVMIQRDVFQECETPMRPSAWPMGCERVRAGCNYTIVRTDKPEIQCPGWSYTSYKYLIRVTGFVWDPKVGVTRKSAFKQNDVEKHLISNARAQEEILNAGSTVDLSIIQNRQQNRREKKRNGHTRHKKIHS</sequence>
<evidence type="ECO:0000313" key="3">
    <source>
        <dbReference type="Proteomes" id="UP001369086"/>
    </source>
</evidence>
<reference evidence="2 3" key="1">
    <citation type="submission" date="2021-05" db="EMBL/GenBank/DDBJ databases">
        <authorList>
            <person name="Zahm M."/>
            <person name="Klopp C."/>
            <person name="Cabau C."/>
            <person name="Kuhl H."/>
            <person name="Suciu R."/>
            <person name="Ciorpac M."/>
            <person name="Holostenco D."/>
            <person name="Gessner J."/>
            <person name="Wuertz S."/>
            <person name="Hohne C."/>
            <person name="Stock M."/>
            <person name="Gislard M."/>
            <person name="Lluch J."/>
            <person name="Milhes M."/>
            <person name="Lampietro C."/>
            <person name="Lopez Roques C."/>
            <person name="Donnadieu C."/>
            <person name="Du K."/>
            <person name="Schartl M."/>
            <person name="Guiguen Y."/>
        </authorList>
    </citation>
    <scope>NUCLEOTIDE SEQUENCE [LARGE SCALE GENOMIC DNA]</scope>
    <source>
        <strain evidence="2">Hh-F2</strain>
        <tissue evidence="2">Blood</tissue>
    </source>
</reference>
<evidence type="ECO:0000313" key="2">
    <source>
        <dbReference type="EMBL" id="KAK6480710.1"/>
    </source>
</evidence>
<dbReference type="EMBL" id="JAHFZB010000016">
    <property type="protein sequence ID" value="KAK6480710.1"/>
    <property type="molecule type" value="Genomic_DNA"/>
</dbReference>
<name>A0ABR0Z7B4_HUSHU</name>
<evidence type="ECO:0000256" key="1">
    <source>
        <dbReference type="SAM" id="MobiDB-lite"/>
    </source>
</evidence>
<comment type="caution">
    <text evidence="2">The sequence shown here is derived from an EMBL/GenBank/DDBJ whole genome shotgun (WGS) entry which is preliminary data.</text>
</comment>
<dbReference type="Proteomes" id="UP001369086">
    <property type="component" value="Unassembled WGS sequence"/>
</dbReference>
<feature type="compositionally biased region" description="Basic residues" evidence="1">
    <location>
        <begin position="147"/>
        <end position="162"/>
    </location>
</feature>